<feature type="domain" description="HAMP" evidence="7">
    <location>
        <begin position="326"/>
        <end position="379"/>
    </location>
</feature>
<proteinExistence type="inferred from homology"/>
<feature type="transmembrane region" description="Helical" evidence="5">
    <location>
        <begin position="303"/>
        <end position="324"/>
    </location>
</feature>
<feature type="domain" description="Methyl-accepting transducer" evidence="6">
    <location>
        <begin position="384"/>
        <end position="620"/>
    </location>
</feature>
<comment type="similarity">
    <text evidence="3">Belongs to the methyl-accepting chemotaxis (MCP) protein family.</text>
</comment>
<organism evidence="8 9">
    <name type="scientific">Pseudogulbenkiania ferrooxidans 2002</name>
    <dbReference type="NCBI Taxonomy" id="279714"/>
    <lineage>
        <taxon>Bacteria</taxon>
        <taxon>Pseudomonadati</taxon>
        <taxon>Pseudomonadota</taxon>
        <taxon>Betaproteobacteria</taxon>
        <taxon>Neisseriales</taxon>
        <taxon>Chromobacteriaceae</taxon>
        <taxon>Pseudogulbenkiania</taxon>
    </lineage>
</organism>
<keyword evidence="5" id="KW-1133">Transmembrane helix</keyword>
<dbReference type="PANTHER" id="PTHR32089">
    <property type="entry name" value="METHYL-ACCEPTING CHEMOTAXIS PROTEIN MCPB"/>
    <property type="match status" value="1"/>
</dbReference>
<evidence type="ECO:0000256" key="2">
    <source>
        <dbReference type="ARBA" id="ARBA00023224"/>
    </source>
</evidence>
<dbReference type="Proteomes" id="UP000003165">
    <property type="component" value="Unassembled WGS sequence"/>
</dbReference>
<evidence type="ECO:0000256" key="4">
    <source>
        <dbReference type="PROSITE-ProRule" id="PRU00284"/>
    </source>
</evidence>
<dbReference type="Gene3D" id="1.10.287.950">
    <property type="entry name" value="Methyl-accepting chemotaxis protein"/>
    <property type="match status" value="1"/>
</dbReference>
<dbReference type="Pfam" id="PF00015">
    <property type="entry name" value="MCPsignal"/>
    <property type="match status" value="1"/>
</dbReference>
<keyword evidence="9" id="KW-1185">Reference proteome</keyword>
<dbReference type="InterPro" id="IPR003660">
    <property type="entry name" value="HAMP_dom"/>
</dbReference>
<gene>
    <name evidence="8" type="ORF">FuraDRAFT_2238</name>
</gene>
<evidence type="ECO:0000256" key="1">
    <source>
        <dbReference type="ARBA" id="ARBA00004370"/>
    </source>
</evidence>
<name>B9Z4F3_9NEIS</name>
<dbReference type="SMART" id="SM00283">
    <property type="entry name" value="MA"/>
    <property type="match status" value="1"/>
</dbReference>
<dbReference type="InterPro" id="IPR004089">
    <property type="entry name" value="MCPsignal_dom"/>
</dbReference>
<evidence type="ECO:0000256" key="3">
    <source>
        <dbReference type="ARBA" id="ARBA00029447"/>
    </source>
</evidence>
<dbReference type="Pfam" id="PF00672">
    <property type="entry name" value="HAMP"/>
    <property type="match status" value="1"/>
</dbReference>
<keyword evidence="5" id="KW-0472">Membrane</keyword>
<dbReference type="Pfam" id="PF08376">
    <property type="entry name" value="NIT"/>
    <property type="match status" value="1"/>
</dbReference>
<protein>
    <submittedName>
        <fullName evidence="8">Methyl-accepting chemotaxis sensory transducer</fullName>
    </submittedName>
</protein>
<accession>B9Z4F3</accession>
<evidence type="ECO:0000313" key="8">
    <source>
        <dbReference type="EMBL" id="EEG08035.1"/>
    </source>
</evidence>
<dbReference type="CDD" id="cd11386">
    <property type="entry name" value="MCP_signal"/>
    <property type="match status" value="1"/>
</dbReference>
<dbReference type="FunFam" id="1.10.287.950:FF:000001">
    <property type="entry name" value="Methyl-accepting chemotaxis sensory transducer"/>
    <property type="match status" value="1"/>
</dbReference>
<dbReference type="eggNOG" id="COG0840">
    <property type="taxonomic scope" value="Bacteria"/>
</dbReference>
<keyword evidence="2 4" id="KW-0807">Transducer</keyword>
<evidence type="ECO:0000259" key="6">
    <source>
        <dbReference type="PROSITE" id="PS50111"/>
    </source>
</evidence>
<dbReference type="GO" id="GO:0006935">
    <property type="term" value="P:chemotaxis"/>
    <property type="evidence" value="ECO:0007669"/>
    <property type="project" value="UniProtKB-ARBA"/>
</dbReference>
<evidence type="ECO:0000256" key="5">
    <source>
        <dbReference type="SAM" id="Phobius"/>
    </source>
</evidence>
<dbReference type="CDD" id="cd06225">
    <property type="entry name" value="HAMP"/>
    <property type="match status" value="1"/>
</dbReference>
<dbReference type="PROSITE" id="PS51257">
    <property type="entry name" value="PROKAR_LIPOPROTEIN"/>
    <property type="match status" value="1"/>
</dbReference>
<dbReference type="Gene3D" id="6.10.340.10">
    <property type="match status" value="1"/>
</dbReference>
<keyword evidence="5" id="KW-0812">Transmembrane</keyword>
<dbReference type="SUPFAM" id="SSF58104">
    <property type="entry name" value="Methyl-accepting chemotaxis protein (MCP) signaling domain"/>
    <property type="match status" value="1"/>
</dbReference>
<comment type="caution">
    <text evidence="8">The sequence shown here is derived from an EMBL/GenBank/DDBJ whole genome shotgun (WGS) entry which is preliminary data.</text>
</comment>
<dbReference type="SMART" id="SM00304">
    <property type="entry name" value="HAMP"/>
    <property type="match status" value="1"/>
</dbReference>
<dbReference type="InterPro" id="IPR013587">
    <property type="entry name" value="Nitrate/nitrite_sensing"/>
</dbReference>
<dbReference type="PROSITE" id="PS50111">
    <property type="entry name" value="CHEMOTAXIS_TRANSDUC_2"/>
    <property type="match status" value="1"/>
</dbReference>
<evidence type="ECO:0000313" key="9">
    <source>
        <dbReference type="Proteomes" id="UP000003165"/>
    </source>
</evidence>
<reference evidence="8 9" key="1">
    <citation type="submission" date="2009-02" db="EMBL/GenBank/DDBJ databases">
        <title>Sequencing of the draft genome and assembly of Lutiella nitroferrum 2002.</title>
        <authorList>
            <consortium name="US DOE Joint Genome Institute (JGI-PGF)"/>
            <person name="Lucas S."/>
            <person name="Copeland A."/>
            <person name="Lapidus A."/>
            <person name="Glavina del Rio T."/>
            <person name="Tice H."/>
            <person name="Bruce D."/>
            <person name="Goodwin L."/>
            <person name="Pitluck S."/>
            <person name="Larimer F."/>
            <person name="Land M.L."/>
            <person name="Hauser L."/>
            <person name="Coates J.D."/>
        </authorList>
    </citation>
    <scope>NUCLEOTIDE SEQUENCE [LARGE SCALE GENOMIC DNA]</scope>
    <source>
        <strain evidence="8 9">2002</strain>
    </source>
</reference>
<dbReference type="PANTHER" id="PTHR32089:SF112">
    <property type="entry name" value="LYSOZYME-LIKE PROTEIN-RELATED"/>
    <property type="match status" value="1"/>
</dbReference>
<evidence type="ECO:0000259" key="7">
    <source>
        <dbReference type="PROSITE" id="PS50885"/>
    </source>
</evidence>
<dbReference type="RefSeq" id="WP_008954258.1">
    <property type="nucleotide sequence ID" value="NZ_ACIS01000006.1"/>
</dbReference>
<dbReference type="GO" id="GO:0016020">
    <property type="term" value="C:membrane"/>
    <property type="evidence" value="ECO:0007669"/>
    <property type="project" value="UniProtKB-SubCell"/>
</dbReference>
<sequence length="659" mass="71766" precursor="true">MFSTIGKRLVLLMLVPLLVLSCFSLLLIWQNYTQYQKARTTRQLMEVAISTGNLIHTLQIERGASAGFLQSHGAKFADKLPTIRQASDRNLQAYRDAISQDRALLDPSMIQDVQGPLQQLADWRYKITQKNILPGESSTYFTHTIAQLLKNITALGLQNDQADIVRRLQAYQTLILAKENAGLERALSVPVFIGDHVAWPQYRLILSKIDSQNILLEVFTALAKPDEVAGVAKVMQSPQARQVQQFRDVMALHFAEGGFGVNAEQWFVAITAKIDALFTVEQQLTANIQAQTQAQEELAWRQLWFVVVAGGMTMLLTALVGMWVGRSIGRPLLNVADAVEQTVANRDLSRTVSAKGVLEARQIATAFNHMLQSFSRLIQDTQSCGQNMGAVASQLAGSSVQVKQCAQLQFEATSSVAAAVEQTSASMSGVAGSARSVMELVYQTRTETGQALHVMHETVQQVRQIAAQIHESSGNISLLDDSSKQIGGIINVIKEIAEQTNLLALNAAIEAARAGDMGRGFAVVADEVRSLAVRTATATGEIAVLIQAVQQRIDTTVSGMQRADQLSQISLQSVSASEQGLGHIDEGSQRISQHMLNIVGAIDEQDQALRGIAQNIEQIARMTEENSVVANSNSSHAESLDQLSGRLAQAVSQYRIAMV</sequence>
<dbReference type="GO" id="GO:0007165">
    <property type="term" value="P:signal transduction"/>
    <property type="evidence" value="ECO:0007669"/>
    <property type="project" value="UniProtKB-KW"/>
</dbReference>
<dbReference type="AlphaFoldDB" id="B9Z4F3"/>
<dbReference type="PROSITE" id="PS50885">
    <property type="entry name" value="HAMP"/>
    <property type="match status" value="1"/>
</dbReference>
<comment type="subcellular location">
    <subcellularLocation>
        <location evidence="1">Membrane</location>
    </subcellularLocation>
</comment>
<dbReference type="EMBL" id="ACIS01000006">
    <property type="protein sequence ID" value="EEG08035.1"/>
    <property type="molecule type" value="Genomic_DNA"/>
</dbReference>